<dbReference type="PANTHER" id="PTHR43003:SF5">
    <property type="entry name" value="DNA-3-METHYLADENINE GLYCOSYLASE"/>
    <property type="match status" value="1"/>
</dbReference>
<dbReference type="EC" id="3.2.2.21" evidence="2"/>
<evidence type="ECO:0000313" key="6">
    <source>
        <dbReference type="EMBL" id="HGB15381.1"/>
    </source>
</evidence>
<evidence type="ECO:0000256" key="1">
    <source>
        <dbReference type="ARBA" id="ARBA00000086"/>
    </source>
</evidence>
<dbReference type="Gene3D" id="3.30.310.20">
    <property type="entry name" value="DNA-3-methyladenine glycosylase AlkA, N-terminal domain"/>
    <property type="match status" value="1"/>
</dbReference>
<reference evidence="6" key="1">
    <citation type="journal article" date="2020" name="mSystems">
        <title>Genome- and Community-Level Interaction Insights into Carbon Utilization and Element Cycling Functions of Hydrothermarchaeota in Hydrothermal Sediment.</title>
        <authorList>
            <person name="Zhou Z."/>
            <person name="Liu Y."/>
            <person name="Xu W."/>
            <person name="Pan J."/>
            <person name="Luo Z.H."/>
            <person name="Li M."/>
        </authorList>
    </citation>
    <scope>NUCLEOTIDE SEQUENCE [LARGE SCALE GENOMIC DNA]</scope>
    <source>
        <strain evidence="6">SpSt-776</strain>
    </source>
</reference>
<accession>A0A7C3SJN5</accession>
<dbReference type="Pfam" id="PF00730">
    <property type="entry name" value="HhH-GPD"/>
    <property type="match status" value="1"/>
</dbReference>
<organism evidence="6">
    <name type="scientific">Desulfobacca acetoxidans</name>
    <dbReference type="NCBI Taxonomy" id="60893"/>
    <lineage>
        <taxon>Bacteria</taxon>
        <taxon>Pseudomonadati</taxon>
        <taxon>Thermodesulfobacteriota</taxon>
        <taxon>Desulfobaccia</taxon>
        <taxon>Desulfobaccales</taxon>
        <taxon>Desulfobaccaceae</taxon>
        <taxon>Desulfobacca</taxon>
    </lineage>
</organism>
<dbReference type="GO" id="GO:0006307">
    <property type="term" value="P:DNA alkylation repair"/>
    <property type="evidence" value="ECO:0007669"/>
    <property type="project" value="TreeGrafter"/>
</dbReference>
<dbReference type="GO" id="GO:0043916">
    <property type="term" value="F:DNA-7-methylguanine glycosylase activity"/>
    <property type="evidence" value="ECO:0007669"/>
    <property type="project" value="TreeGrafter"/>
</dbReference>
<evidence type="ECO:0000256" key="3">
    <source>
        <dbReference type="ARBA" id="ARBA00022763"/>
    </source>
</evidence>
<comment type="caution">
    <text evidence="6">The sequence shown here is derived from an EMBL/GenBank/DDBJ whole genome shotgun (WGS) entry which is preliminary data.</text>
</comment>
<gene>
    <name evidence="6" type="ORF">ENV62_09120</name>
</gene>
<protein>
    <recommendedName>
        <fullName evidence="2">DNA-3-methyladenine glycosylase II</fullName>
        <ecNumber evidence="2">3.2.2.21</ecNumber>
    </recommendedName>
</protein>
<dbReference type="InterPro" id="IPR051912">
    <property type="entry name" value="Alkylbase_DNA_Glycosylase/TA"/>
</dbReference>
<name>A0A7C3SJN5_9BACT</name>
<dbReference type="GO" id="GO:0032131">
    <property type="term" value="F:alkylated DNA binding"/>
    <property type="evidence" value="ECO:0007669"/>
    <property type="project" value="TreeGrafter"/>
</dbReference>
<dbReference type="EMBL" id="DTHB01000053">
    <property type="protein sequence ID" value="HGB15381.1"/>
    <property type="molecule type" value="Genomic_DNA"/>
</dbReference>
<feature type="domain" description="HhH-GPD" evidence="5">
    <location>
        <begin position="139"/>
        <end position="300"/>
    </location>
</feature>
<keyword evidence="3" id="KW-0227">DNA damage</keyword>
<dbReference type="GO" id="GO:0006285">
    <property type="term" value="P:base-excision repair, AP site formation"/>
    <property type="evidence" value="ECO:0007669"/>
    <property type="project" value="TreeGrafter"/>
</dbReference>
<dbReference type="AlphaFoldDB" id="A0A7C3SJN5"/>
<evidence type="ECO:0000256" key="4">
    <source>
        <dbReference type="ARBA" id="ARBA00023204"/>
    </source>
</evidence>
<dbReference type="InterPro" id="IPR003265">
    <property type="entry name" value="HhH-GPD_domain"/>
</dbReference>
<dbReference type="SMART" id="SM00478">
    <property type="entry name" value="ENDO3c"/>
    <property type="match status" value="1"/>
</dbReference>
<dbReference type="SUPFAM" id="SSF48150">
    <property type="entry name" value="DNA-glycosylase"/>
    <property type="match status" value="1"/>
</dbReference>
<dbReference type="InterPro" id="IPR011257">
    <property type="entry name" value="DNA_glycosylase"/>
</dbReference>
<dbReference type="GO" id="GO:0032993">
    <property type="term" value="C:protein-DNA complex"/>
    <property type="evidence" value="ECO:0007669"/>
    <property type="project" value="TreeGrafter"/>
</dbReference>
<keyword evidence="4" id="KW-0234">DNA repair</keyword>
<dbReference type="GO" id="GO:0008725">
    <property type="term" value="F:DNA-3-methyladenine glycosylase activity"/>
    <property type="evidence" value="ECO:0007669"/>
    <property type="project" value="TreeGrafter"/>
</dbReference>
<dbReference type="InterPro" id="IPR037046">
    <property type="entry name" value="AlkA_N_sf"/>
</dbReference>
<proteinExistence type="predicted"/>
<sequence>MRPVSFSLRPPAPFRLDLTVWALRRRPHNRIDVWDGRTYRRTFRWRDQPVEVAVVQTGPPETPELQVSVHGSTSGFEAETAFARILSRMLGWELDLAQFYRFAARRPFLGSLASRWRGFRPPRFPTLFETVVNGIACLQVSPEAGISLINRLAETYGWTRFSPAGRTSQIPLSFPEAHDLVGLDLADLRRLGFSRTKARAVIDLARLASLGAIRLEALEYLDEDEARRFLARLLGAGRGIIDYMLLRGLGRWQFFPLHDAGVRPILARWFHLSEPLDYQGVRRLLQPWQPYLGLVYFLGLLESLAAEGLVTPSL</sequence>
<dbReference type="Gene3D" id="1.10.340.30">
    <property type="entry name" value="Hypothetical protein, domain 2"/>
    <property type="match status" value="1"/>
</dbReference>
<comment type="catalytic activity">
    <reaction evidence="1">
        <text>Hydrolysis of alkylated DNA, releasing 3-methyladenine, 3-methylguanine, 7-methylguanine and 7-methyladenine.</text>
        <dbReference type="EC" id="3.2.2.21"/>
    </reaction>
</comment>
<evidence type="ECO:0000256" key="2">
    <source>
        <dbReference type="ARBA" id="ARBA00012000"/>
    </source>
</evidence>
<evidence type="ECO:0000259" key="5">
    <source>
        <dbReference type="SMART" id="SM00478"/>
    </source>
</evidence>
<dbReference type="PANTHER" id="PTHR43003">
    <property type="entry name" value="DNA-3-METHYLADENINE GLYCOSYLASE"/>
    <property type="match status" value="1"/>
</dbReference>